<dbReference type="HOGENOM" id="CLU_116765_1_1_9"/>
<evidence type="ECO:0000313" key="7">
    <source>
        <dbReference type="EMBL" id="CCG43831.1"/>
    </source>
</evidence>
<evidence type="ECO:0000256" key="5">
    <source>
        <dbReference type="ARBA" id="ARBA00023049"/>
    </source>
</evidence>
<proteinExistence type="predicted"/>
<dbReference type="PANTHER" id="PTHR34858">
    <property type="entry name" value="CYSO-CYSTEINE PEPTIDASE"/>
    <property type="match status" value="1"/>
</dbReference>
<dbReference type="EMBL" id="HE717023">
    <property type="protein sequence ID" value="CCG43831.1"/>
    <property type="molecule type" value="Genomic_DNA"/>
</dbReference>
<sequence>MKDIHFMVPFTIFQEMIAHCHSYLPFEGCGLLSGVGNQVRHIWTLHNEAESNKSFYVSKQHVEEAINHAVRKNDRILAVFHSHPTTSALPSSYDLLQHADPEVHMVIVSFKRETPEVKCYQIVNKRPTLIPVSILTD</sequence>
<dbReference type="InterPro" id="IPR037518">
    <property type="entry name" value="MPN"/>
</dbReference>
<name>I0JI63_HALH3</name>
<dbReference type="KEGG" id="hhd:HBHAL_1459"/>
<dbReference type="RefSeq" id="WP_014641738.1">
    <property type="nucleotide sequence ID" value="NC_017668.1"/>
</dbReference>
<feature type="domain" description="MPN" evidence="6">
    <location>
        <begin position="5"/>
        <end position="137"/>
    </location>
</feature>
<accession>I0JI63</accession>
<dbReference type="PANTHER" id="PTHR34858:SF1">
    <property type="entry name" value="CYSO-CYSTEINE PEPTIDASE"/>
    <property type="match status" value="1"/>
</dbReference>
<keyword evidence="3" id="KW-0378">Hydrolase</keyword>
<evidence type="ECO:0000256" key="1">
    <source>
        <dbReference type="ARBA" id="ARBA00022670"/>
    </source>
</evidence>
<dbReference type="InterPro" id="IPR000555">
    <property type="entry name" value="JAMM/MPN+_dom"/>
</dbReference>
<dbReference type="Gene3D" id="3.40.140.10">
    <property type="entry name" value="Cytidine Deaminase, domain 2"/>
    <property type="match status" value="1"/>
</dbReference>
<dbReference type="GO" id="GO:0008270">
    <property type="term" value="F:zinc ion binding"/>
    <property type="evidence" value="ECO:0007669"/>
    <property type="project" value="TreeGrafter"/>
</dbReference>
<organism evidence="7 8">
    <name type="scientific">Halobacillus halophilus (strain ATCC 35676 / DSM 2266 / JCM 20832 / KCTC 3685 / LMG 17431 / NBRC 102448 / NCIMB 2269)</name>
    <name type="common">Sporosarcina halophila</name>
    <dbReference type="NCBI Taxonomy" id="866895"/>
    <lineage>
        <taxon>Bacteria</taxon>
        <taxon>Bacillati</taxon>
        <taxon>Bacillota</taxon>
        <taxon>Bacilli</taxon>
        <taxon>Bacillales</taxon>
        <taxon>Bacillaceae</taxon>
        <taxon>Halobacillus</taxon>
    </lineage>
</organism>
<evidence type="ECO:0000256" key="4">
    <source>
        <dbReference type="ARBA" id="ARBA00022833"/>
    </source>
</evidence>
<keyword evidence="4" id="KW-0862">Zinc</keyword>
<dbReference type="STRING" id="866895.HBHAL_1459"/>
<dbReference type="InterPro" id="IPR028090">
    <property type="entry name" value="JAB_dom_prok"/>
</dbReference>
<dbReference type="SUPFAM" id="SSF102712">
    <property type="entry name" value="JAB1/MPN domain"/>
    <property type="match status" value="1"/>
</dbReference>
<evidence type="ECO:0000259" key="6">
    <source>
        <dbReference type="PROSITE" id="PS50249"/>
    </source>
</evidence>
<dbReference type="Pfam" id="PF14464">
    <property type="entry name" value="Prok-JAB"/>
    <property type="match status" value="1"/>
</dbReference>
<keyword evidence="8" id="KW-1185">Reference proteome</keyword>
<dbReference type="eggNOG" id="COG1310">
    <property type="taxonomic scope" value="Bacteria"/>
</dbReference>
<dbReference type="InterPro" id="IPR051929">
    <property type="entry name" value="VirAsm_ModProt"/>
</dbReference>
<keyword evidence="5" id="KW-0482">Metalloprotease</keyword>
<dbReference type="SMART" id="SM00232">
    <property type="entry name" value="JAB_MPN"/>
    <property type="match status" value="1"/>
</dbReference>
<keyword evidence="2" id="KW-0479">Metal-binding</keyword>
<evidence type="ECO:0000256" key="3">
    <source>
        <dbReference type="ARBA" id="ARBA00022801"/>
    </source>
</evidence>
<gene>
    <name evidence="7" type="ordered locus">HBHAL_1459</name>
</gene>
<dbReference type="GO" id="GO:0008235">
    <property type="term" value="F:metalloexopeptidase activity"/>
    <property type="evidence" value="ECO:0007669"/>
    <property type="project" value="TreeGrafter"/>
</dbReference>
<reference evidence="7 8" key="1">
    <citation type="journal article" date="2013" name="Environ. Microbiol.">
        <title>Chloride and organic osmolytes: a hybrid strategy to cope with elevated salinities by the moderately halophilic, chloride-dependent bacterium Halobacillus halophilus.</title>
        <authorList>
            <person name="Saum S.H."/>
            <person name="Pfeiffer F."/>
            <person name="Palm P."/>
            <person name="Rampp M."/>
            <person name="Schuster S.C."/>
            <person name="Muller V."/>
            <person name="Oesterhelt D."/>
        </authorList>
    </citation>
    <scope>NUCLEOTIDE SEQUENCE [LARGE SCALE GENOMIC DNA]</scope>
    <source>
        <strain evidence="8">ATCC 35676 / DSM 2266 / JCM 20832 / KCTC 3685 / LMG 17431 / NBRC 102448 / NCIMB 2269</strain>
    </source>
</reference>
<dbReference type="AlphaFoldDB" id="I0JI63"/>
<evidence type="ECO:0000313" key="8">
    <source>
        <dbReference type="Proteomes" id="UP000007397"/>
    </source>
</evidence>
<dbReference type="GO" id="GO:0006508">
    <property type="term" value="P:proteolysis"/>
    <property type="evidence" value="ECO:0007669"/>
    <property type="project" value="UniProtKB-KW"/>
</dbReference>
<dbReference type="Proteomes" id="UP000007397">
    <property type="component" value="Chromosome"/>
</dbReference>
<dbReference type="PROSITE" id="PS50249">
    <property type="entry name" value="MPN"/>
    <property type="match status" value="1"/>
</dbReference>
<dbReference type="CDD" id="cd08070">
    <property type="entry name" value="MPN_like"/>
    <property type="match status" value="1"/>
</dbReference>
<protein>
    <recommendedName>
        <fullName evidence="6">MPN domain-containing protein</fullName>
    </recommendedName>
</protein>
<keyword evidence="1" id="KW-0645">Protease</keyword>
<evidence type="ECO:0000256" key="2">
    <source>
        <dbReference type="ARBA" id="ARBA00022723"/>
    </source>
</evidence>